<evidence type="ECO:0000256" key="2">
    <source>
        <dbReference type="ARBA" id="ARBA00008226"/>
    </source>
</evidence>
<dbReference type="PANTHER" id="PTHR11451:SF46">
    <property type="entry name" value="THREONINE--TRNA LIGASE"/>
    <property type="match status" value="1"/>
</dbReference>
<evidence type="ECO:0000256" key="4">
    <source>
        <dbReference type="ARBA" id="ARBA00022490"/>
    </source>
</evidence>
<dbReference type="Gene3D" id="3.30.930.10">
    <property type="entry name" value="Bira Bifunctional Protein, Domain 2"/>
    <property type="match status" value="1"/>
</dbReference>
<dbReference type="EMBL" id="SDOX01000128">
    <property type="protein sequence ID" value="TFJ81354.1"/>
    <property type="molecule type" value="Genomic_DNA"/>
</dbReference>
<dbReference type="GO" id="GO:0005739">
    <property type="term" value="C:mitochondrion"/>
    <property type="evidence" value="ECO:0007669"/>
    <property type="project" value="TreeGrafter"/>
</dbReference>
<dbReference type="Pfam" id="PF02824">
    <property type="entry name" value="TGS"/>
    <property type="match status" value="1"/>
</dbReference>
<dbReference type="InterPro" id="IPR002320">
    <property type="entry name" value="Thr-tRNA-ligase_IIa"/>
</dbReference>
<evidence type="ECO:0000313" key="15">
    <source>
        <dbReference type="EMBL" id="TFJ81354.1"/>
    </source>
</evidence>
<feature type="domain" description="TGS" evidence="14">
    <location>
        <begin position="92"/>
        <end position="191"/>
    </location>
</feature>
<name>A0A4D9CS29_9STRA</name>
<dbReference type="SUPFAM" id="SSF81271">
    <property type="entry name" value="TGS-like"/>
    <property type="match status" value="1"/>
</dbReference>
<keyword evidence="5" id="KW-0436">Ligase</keyword>
<accession>A0A4D9CS29</accession>
<dbReference type="InterPro" id="IPR012947">
    <property type="entry name" value="tRNA_SAD"/>
</dbReference>
<gene>
    <name evidence="15" type="ORF">NSK_007315</name>
</gene>
<dbReference type="InterPro" id="IPR036621">
    <property type="entry name" value="Anticodon-bd_dom_sf"/>
</dbReference>
<evidence type="ECO:0000256" key="5">
    <source>
        <dbReference type="ARBA" id="ARBA00022598"/>
    </source>
</evidence>
<keyword evidence="16" id="KW-1185">Reference proteome</keyword>
<dbReference type="InterPro" id="IPR002314">
    <property type="entry name" value="aa-tRNA-synt_IIb"/>
</dbReference>
<keyword evidence="8" id="KW-0648">Protein biosynthesis</keyword>
<evidence type="ECO:0000256" key="7">
    <source>
        <dbReference type="ARBA" id="ARBA00022840"/>
    </source>
</evidence>
<dbReference type="SUPFAM" id="SSF52954">
    <property type="entry name" value="Class II aaRS ABD-related"/>
    <property type="match status" value="1"/>
</dbReference>
<evidence type="ECO:0000313" key="16">
    <source>
        <dbReference type="Proteomes" id="UP000355283"/>
    </source>
</evidence>
<keyword evidence="6" id="KW-0547">Nucleotide-binding</keyword>
<dbReference type="InterPro" id="IPR012676">
    <property type="entry name" value="TGS-like"/>
</dbReference>
<evidence type="ECO:0000256" key="12">
    <source>
        <dbReference type="SAM" id="MobiDB-lite"/>
    </source>
</evidence>
<evidence type="ECO:0000256" key="9">
    <source>
        <dbReference type="ARBA" id="ARBA00023146"/>
    </source>
</evidence>
<dbReference type="FunFam" id="3.40.50.800:FF:000003">
    <property type="entry name" value="Threonine--tRNA ligase 2, cytoplasmic"/>
    <property type="match status" value="1"/>
</dbReference>
<feature type="region of interest" description="Disordered" evidence="12">
    <location>
        <begin position="26"/>
        <end position="61"/>
    </location>
</feature>
<reference evidence="15 16" key="1">
    <citation type="submission" date="2019-01" db="EMBL/GenBank/DDBJ databases">
        <title>Nuclear Genome Assembly of the Microalgal Biofuel strain Nannochloropsis salina CCMP1776.</title>
        <authorList>
            <person name="Hovde B."/>
        </authorList>
    </citation>
    <scope>NUCLEOTIDE SEQUENCE [LARGE SCALE GENOMIC DNA]</scope>
    <source>
        <strain evidence="15 16">CCMP1776</strain>
    </source>
</reference>
<proteinExistence type="inferred from homology"/>
<dbReference type="CDD" id="cd00771">
    <property type="entry name" value="ThrRS_core"/>
    <property type="match status" value="1"/>
</dbReference>
<evidence type="ECO:0000256" key="1">
    <source>
        <dbReference type="ARBA" id="ARBA00004496"/>
    </source>
</evidence>
<dbReference type="PRINTS" id="PR01047">
    <property type="entry name" value="TRNASYNTHTHR"/>
</dbReference>
<evidence type="ECO:0000256" key="11">
    <source>
        <dbReference type="ARBA" id="ARBA00049515"/>
    </source>
</evidence>
<dbReference type="GO" id="GO:0006435">
    <property type="term" value="P:threonyl-tRNA aminoacylation"/>
    <property type="evidence" value="ECO:0007669"/>
    <property type="project" value="InterPro"/>
</dbReference>
<feature type="region of interest" description="Disordered" evidence="12">
    <location>
        <begin position="630"/>
        <end position="675"/>
    </location>
</feature>
<dbReference type="HAMAP" id="MF_00184">
    <property type="entry name" value="Thr_tRNA_synth"/>
    <property type="match status" value="1"/>
</dbReference>
<dbReference type="Gene3D" id="3.40.50.800">
    <property type="entry name" value="Anticodon-binding domain"/>
    <property type="match status" value="1"/>
</dbReference>
<feature type="compositionally biased region" description="Polar residues" evidence="12">
    <location>
        <begin position="45"/>
        <end position="54"/>
    </location>
</feature>
<evidence type="ECO:0000256" key="8">
    <source>
        <dbReference type="ARBA" id="ARBA00022917"/>
    </source>
</evidence>
<comment type="similarity">
    <text evidence="2">Belongs to the class-II aminoacyl-tRNA synthetase family.</text>
</comment>
<evidence type="ECO:0000259" key="14">
    <source>
        <dbReference type="PROSITE" id="PS51880"/>
    </source>
</evidence>
<evidence type="ECO:0000256" key="3">
    <source>
        <dbReference type="ARBA" id="ARBA00013163"/>
    </source>
</evidence>
<dbReference type="Pfam" id="PF00587">
    <property type="entry name" value="tRNA-synt_2b"/>
    <property type="match status" value="1"/>
</dbReference>
<dbReference type="OrthoDB" id="5423599at2759"/>
<evidence type="ECO:0000256" key="6">
    <source>
        <dbReference type="ARBA" id="ARBA00022741"/>
    </source>
</evidence>
<evidence type="ECO:0000256" key="10">
    <source>
        <dbReference type="ARBA" id="ARBA00031900"/>
    </source>
</evidence>
<dbReference type="InterPro" id="IPR045864">
    <property type="entry name" value="aa-tRNA-synth_II/BPL/LPL"/>
</dbReference>
<comment type="catalytic activity">
    <reaction evidence="11">
        <text>tRNA(Thr) + L-threonine + ATP = L-threonyl-tRNA(Thr) + AMP + diphosphate + H(+)</text>
        <dbReference type="Rhea" id="RHEA:24624"/>
        <dbReference type="Rhea" id="RHEA-COMP:9670"/>
        <dbReference type="Rhea" id="RHEA-COMP:9704"/>
        <dbReference type="ChEBI" id="CHEBI:15378"/>
        <dbReference type="ChEBI" id="CHEBI:30616"/>
        <dbReference type="ChEBI" id="CHEBI:33019"/>
        <dbReference type="ChEBI" id="CHEBI:57926"/>
        <dbReference type="ChEBI" id="CHEBI:78442"/>
        <dbReference type="ChEBI" id="CHEBI:78534"/>
        <dbReference type="ChEBI" id="CHEBI:456215"/>
        <dbReference type="EC" id="6.1.1.3"/>
    </reaction>
</comment>
<dbReference type="EC" id="6.1.1.3" evidence="3"/>
<keyword evidence="9" id="KW-0030">Aminoacyl-tRNA synthetase</keyword>
<dbReference type="FunFam" id="3.30.980.10:FF:000005">
    <property type="entry name" value="Threonyl-tRNA synthetase, mitochondrial"/>
    <property type="match status" value="1"/>
</dbReference>
<protein>
    <recommendedName>
        <fullName evidence="3">threonine--tRNA ligase</fullName>
        <ecNumber evidence="3">6.1.1.3</ecNumber>
    </recommendedName>
    <alternativeName>
        <fullName evidence="10">Threonyl-tRNA synthetase</fullName>
    </alternativeName>
</protein>
<dbReference type="InterPro" id="IPR006195">
    <property type="entry name" value="aa-tRNA-synth_II"/>
</dbReference>
<dbReference type="FunFam" id="3.10.20.30:FF:000006">
    <property type="entry name" value="Threonine--tRNA ligase, cytoplasmic"/>
    <property type="match status" value="1"/>
</dbReference>
<keyword evidence="4" id="KW-0963">Cytoplasm</keyword>
<comment type="subcellular location">
    <subcellularLocation>
        <location evidence="1">Cytoplasm</location>
    </subcellularLocation>
</comment>
<dbReference type="SUPFAM" id="SSF55186">
    <property type="entry name" value="ThrRS/AlaRS common domain"/>
    <property type="match status" value="1"/>
</dbReference>
<dbReference type="CDD" id="cd00860">
    <property type="entry name" value="ThrRS_anticodon"/>
    <property type="match status" value="1"/>
</dbReference>
<dbReference type="AlphaFoldDB" id="A0A4D9CS29"/>
<dbReference type="GO" id="GO:0005524">
    <property type="term" value="F:ATP binding"/>
    <property type="evidence" value="ECO:0007669"/>
    <property type="project" value="UniProtKB-KW"/>
</dbReference>
<dbReference type="Gene3D" id="3.10.20.30">
    <property type="match status" value="1"/>
</dbReference>
<dbReference type="Pfam" id="PF03129">
    <property type="entry name" value="HGTP_anticodon"/>
    <property type="match status" value="1"/>
</dbReference>
<dbReference type="InterPro" id="IPR012675">
    <property type="entry name" value="Beta-grasp_dom_sf"/>
</dbReference>
<dbReference type="Proteomes" id="UP000355283">
    <property type="component" value="Unassembled WGS sequence"/>
</dbReference>
<dbReference type="PROSITE" id="PS50862">
    <property type="entry name" value="AA_TRNA_LIGASE_II"/>
    <property type="match status" value="1"/>
</dbReference>
<dbReference type="NCBIfam" id="TIGR00418">
    <property type="entry name" value="thrS"/>
    <property type="match status" value="1"/>
</dbReference>
<dbReference type="PROSITE" id="PS51880">
    <property type="entry name" value="TGS"/>
    <property type="match status" value="1"/>
</dbReference>
<dbReference type="InterPro" id="IPR033728">
    <property type="entry name" value="ThrRS_core"/>
</dbReference>
<dbReference type="InterPro" id="IPR018163">
    <property type="entry name" value="Thr/Ala-tRNA-synth_IIc_edit"/>
</dbReference>
<dbReference type="InterPro" id="IPR047246">
    <property type="entry name" value="ThrRS_anticodon"/>
</dbReference>
<evidence type="ECO:0000259" key="13">
    <source>
        <dbReference type="PROSITE" id="PS50862"/>
    </source>
</evidence>
<dbReference type="PANTHER" id="PTHR11451">
    <property type="entry name" value="THREONINE-TRNA LIGASE"/>
    <property type="match status" value="1"/>
</dbReference>
<dbReference type="SUPFAM" id="SSF55681">
    <property type="entry name" value="Class II aaRS and biotin synthetases"/>
    <property type="match status" value="1"/>
</dbReference>
<dbReference type="Pfam" id="PF07973">
    <property type="entry name" value="tRNA_SAD"/>
    <property type="match status" value="1"/>
</dbReference>
<keyword evidence="7" id="KW-0067">ATP-binding</keyword>
<organism evidence="15 16">
    <name type="scientific">Nannochloropsis salina CCMP1776</name>
    <dbReference type="NCBI Taxonomy" id="1027361"/>
    <lineage>
        <taxon>Eukaryota</taxon>
        <taxon>Sar</taxon>
        <taxon>Stramenopiles</taxon>
        <taxon>Ochrophyta</taxon>
        <taxon>Eustigmatophyceae</taxon>
        <taxon>Eustigmatales</taxon>
        <taxon>Monodopsidaceae</taxon>
        <taxon>Microchloropsis</taxon>
        <taxon>Microchloropsis salina</taxon>
    </lineage>
</organism>
<feature type="domain" description="Aminoacyl-transfer RNA synthetases class-II family profile" evidence="13">
    <location>
        <begin position="398"/>
        <end position="711"/>
    </location>
</feature>
<dbReference type="CDD" id="cd01667">
    <property type="entry name" value="TGS_ThrRS"/>
    <property type="match status" value="1"/>
</dbReference>
<dbReference type="InterPro" id="IPR004095">
    <property type="entry name" value="TGS"/>
</dbReference>
<dbReference type="GO" id="GO:0004829">
    <property type="term" value="F:threonine-tRNA ligase activity"/>
    <property type="evidence" value="ECO:0007669"/>
    <property type="project" value="UniProtKB-EC"/>
</dbReference>
<comment type="caution">
    <text evidence="15">The sequence shown here is derived from an EMBL/GenBank/DDBJ whole genome shotgun (WGS) entry which is preliminary data.</text>
</comment>
<sequence>MSCTCPLHGCHAADLTEKDMSKLKISESDGASGSKSGGREKTRLTKSTGQSIKQGSGKIGGPFTVSENPAYLHERLQLFESCASRRAAELESKPKTPLRVTLPDGSVKEGTAWVTTPYDIAVSISQGLADNTVVAKIKYTEPVDTSAMGLLRVEDGLDVEGSSAAGEASSEAELWDLTRPLLGSCSLQLLKFDDPEAKAVFWHSSAHMLGQALEKKFGAHLTIGPPVQDGFYYDCYMGEHGVSNTDFKDLEALVGKAAKEKQRFERLVVTKEEALALFKYNAFKTSIISSKIPEGGYTTVYRNGDLIDLCRGPHVPHTGRVRAFAAVKNSGANWLGQTENDLLQRVYGISFPDKDRLKKWLAFQEQAREKDHRRVGTQQELFFFHTLSPGSGFFLTHGARIYQKLVDFIRRQYWLRGYTEVISPNIFNLDLWYTSGHAEHYKKNMFVFDIEGQEFGVKPMNCPGHCLIFGHRVRSHRELPIRMAEFGVLHRNELSGALAGLTRVRRFVQDDAHIFCTEEQVKGEVLDCLDFMKFVYGALGMTYRLELSTKPEKALGDAALWEVAEEQLSQALNEFTGGPEGWQLNPGDGAFYGPKIDIKVFDALERPHQCATIQLDFQLPIRFKLKYQGGHGAHHGEGEKRGPSPVMEMPSAEEAAAAAANSDAEAAAEANEGGDVLDPGYHRPIIVHRAMLGSVERMVAVLTEHFGGKWPFWLSPRQAIVVPVGQNHISYAQSVQKSLHDAGFFVDVNDSTKTLNKKIREGQLAQYNFILVVGSAEEEGGSVNIRTRDNKVHGTKSIAETVEMFRLYEREYSRDV</sequence>
<feature type="compositionally biased region" description="Low complexity" evidence="12">
    <location>
        <begin position="652"/>
        <end position="674"/>
    </location>
</feature>
<dbReference type="SMART" id="SM00863">
    <property type="entry name" value="tRNA_SAD"/>
    <property type="match status" value="1"/>
</dbReference>
<dbReference type="Gene3D" id="3.30.980.10">
    <property type="entry name" value="Threonyl-trna Synthetase, Chain A, domain 2"/>
    <property type="match status" value="1"/>
</dbReference>
<dbReference type="InterPro" id="IPR004154">
    <property type="entry name" value="Anticodon-bd"/>
</dbReference>